<comment type="caution">
    <text evidence="1">The sequence shown here is derived from an EMBL/GenBank/DDBJ whole genome shotgun (WGS) entry which is preliminary data.</text>
</comment>
<sequence>MKKSIKYIKEWIICNVKKWLICFWLHNKWRCYPDVGGKGLKGVWHCTKCTPCGPF</sequence>
<proteinExistence type="predicted"/>
<accession>A0A0F9DMT8</accession>
<protein>
    <submittedName>
        <fullName evidence="1">Uncharacterized protein</fullName>
    </submittedName>
</protein>
<reference evidence="1" key="1">
    <citation type="journal article" date="2015" name="Nature">
        <title>Complex archaea that bridge the gap between prokaryotes and eukaryotes.</title>
        <authorList>
            <person name="Spang A."/>
            <person name="Saw J.H."/>
            <person name="Jorgensen S.L."/>
            <person name="Zaremba-Niedzwiedzka K."/>
            <person name="Martijn J."/>
            <person name="Lind A.E."/>
            <person name="van Eijk R."/>
            <person name="Schleper C."/>
            <person name="Guy L."/>
            <person name="Ettema T.J."/>
        </authorList>
    </citation>
    <scope>NUCLEOTIDE SEQUENCE</scope>
</reference>
<dbReference type="EMBL" id="LAZR01028299">
    <property type="protein sequence ID" value="KKL63034.1"/>
    <property type="molecule type" value="Genomic_DNA"/>
</dbReference>
<gene>
    <name evidence="1" type="ORF">LCGC14_2179170</name>
</gene>
<organism evidence="1">
    <name type="scientific">marine sediment metagenome</name>
    <dbReference type="NCBI Taxonomy" id="412755"/>
    <lineage>
        <taxon>unclassified sequences</taxon>
        <taxon>metagenomes</taxon>
        <taxon>ecological metagenomes</taxon>
    </lineage>
</organism>
<name>A0A0F9DMT8_9ZZZZ</name>
<dbReference type="AlphaFoldDB" id="A0A0F9DMT8"/>
<evidence type="ECO:0000313" key="1">
    <source>
        <dbReference type="EMBL" id="KKL63034.1"/>
    </source>
</evidence>